<name>A0A3E0U4I2_9GAMM</name>
<feature type="domain" description="Co-chaperone DjlA N-terminal" evidence="1">
    <location>
        <begin position="58"/>
        <end position="173"/>
    </location>
</feature>
<sequence length="179" mass="20515">MLVLISRRANIARPIFRYSLAIFRHVLSRTMMLNKIQQFFNDVFQEQAVEEDKLNLDIACAVLLVEVMKADGLMDDNEQQHIKQILAGHFSLTDDEVSDIVTQAIELSENATDFHRFTSVLNQHYSPSQKVTMVETLWQLALADGELAAIEQHVIRKIADLLHLRHSEYTQAKLQAQAK</sequence>
<protein>
    <submittedName>
        <fullName evidence="2">TerB family tellurite resistance protein</fullName>
    </submittedName>
</protein>
<dbReference type="Gene3D" id="1.10.3680.10">
    <property type="entry name" value="TerB-like"/>
    <property type="match status" value="1"/>
</dbReference>
<accession>A0A3E0U4I2</accession>
<proteinExistence type="predicted"/>
<dbReference type="CDD" id="cd07313">
    <property type="entry name" value="terB_like_2"/>
    <property type="match status" value="1"/>
</dbReference>
<dbReference type="SUPFAM" id="SSF158682">
    <property type="entry name" value="TerB-like"/>
    <property type="match status" value="1"/>
</dbReference>
<evidence type="ECO:0000259" key="1">
    <source>
        <dbReference type="Pfam" id="PF05099"/>
    </source>
</evidence>
<gene>
    <name evidence="2" type="ORF">DXX94_13790</name>
</gene>
<dbReference type="InterPro" id="IPR029024">
    <property type="entry name" value="TerB-like"/>
</dbReference>
<dbReference type="EMBL" id="QUOT01000001">
    <property type="protein sequence ID" value="REL31699.1"/>
    <property type="molecule type" value="Genomic_DNA"/>
</dbReference>
<dbReference type="Pfam" id="PF05099">
    <property type="entry name" value="TerB"/>
    <property type="match status" value="1"/>
</dbReference>
<dbReference type="Proteomes" id="UP000256899">
    <property type="component" value="Unassembled WGS sequence"/>
</dbReference>
<evidence type="ECO:0000313" key="2">
    <source>
        <dbReference type="EMBL" id="REL31699.1"/>
    </source>
</evidence>
<keyword evidence="3" id="KW-1185">Reference proteome</keyword>
<dbReference type="InterPro" id="IPR007791">
    <property type="entry name" value="DjlA_N"/>
</dbReference>
<evidence type="ECO:0000313" key="3">
    <source>
        <dbReference type="Proteomes" id="UP000256899"/>
    </source>
</evidence>
<reference evidence="3" key="1">
    <citation type="submission" date="2018-08" db="EMBL/GenBank/DDBJ databases">
        <title>Thalassotalea euphylliae genome.</title>
        <authorList>
            <person name="Summers S."/>
            <person name="Rice S.A."/>
            <person name="Freckelton M.L."/>
            <person name="Nedved B.T."/>
            <person name="Hadfield M.G."/>
        </authorList>
    </citation>
    <scope>NUCLEOTIDE SEQUENCE [LARGE SCALE GENOMIC DNA]</scope>
    <source>
        <strain evidence="3">H3</strain>
    </source>
</reference>
<dbReference type="AlphaFoldDB" id="A0A3E0U4I2"/>
<comment type="caution">
    <text evidence="2">The sequence shown here is derived from an EMBL/GenBank/DDBJ whole genome shotgun (WGS) entry which is preliminary data.</text>
</comment>
<organism evidence="2 3">
    <name type="scientific">Thalassotalea euphylliae</name>
    <dbReference type="NCBI Taxonomy" id="1655234"/>
    <lineage>
        <taxon>Bacteria</taxon>
        <taxon>Pseudomonadati</taxon>
        <taxon>Pseudomonadota</taxon>
        <taxon>Gammaproteobacteria</taxon>
        <taxon>Alteromonadales</taxon>
        <taxon>Colwelliaceae</taxon>
        <taxon>Thalassotalea</taxon>
    </lineage>
</organism>